<evidence type="ECO:0000313" key="9">
    <source>
        <dbReference type="Proteomes" id="UP001152759"/>
    </source>
</evidence>
<comment type="similarity">
    <text evidence="2">Belongs to the nucleotide-sugar transporter family. SLC35A subfamily.</text>
</comment>
<dbReference type="Proteomes" id="UP001152759">
    <property type="component" value="Chromosome 1"/>
</dbReference>
<evidence type="ECO:0000256" key="1">
    <source>
        <dbReference type="ARBA" id="ARBA00004141"/>
    </source>
</evidence>
<protein>
    <recommendedName>
        <fullName evidence="10">Solute carrier family 35 member F6</fullName>
    </recommendedName>
</protein>
<dbReference type="PANTHER" id="PTHR13146:SF0">
    <property type="entry name" value="SOLUTE CARRIER FAMILY 35 MEMBER F6"/>
    <property type="match status" value="1"/>
</dbReference>
<keyword evidence="5 7" id="KW-1133">Transmembrane helix</keyword>
<keyword evidence="3" id="KW-0762">Sugar transport</keyword>
<feature type="transmembrane region" description="Helical" evidence="7">
    <location>
        <begin position="178"/>
        <end position="197"/>
    </location>
</feature>
<feature type="transmembrane region" description="Helical" evidence="7">
    <location>
        <begin position="103"/>
        <end position="122"/>
    </location>
</feature>
<feature type="transmembrane region" description="Helical" evidence="7">
    <location>
        <begin position="204"/>
        <end position="224"/>
    </location>
</feature>
<dbReference type="SUPFAM" id="SSF103481">
    <property type="entry name" value="Multidrug resistance efflux transporter EmrE"/>
    <property type="match status" value="2"/>
</dbReference>
<dbReference type="InterPro" id="IPR037185">
    <property type="entry name" value="EmrE-like"/>
</dbReference>
<reference evidence="8" key="1">
    <citation type="submission" date="2021-12" db="EMBL/GenBank/DDBJ databases">
        <authorList>
            <person name="King R."/>
        </authorList>
    </citation>
    <scope>NUCLEOTIDE SEQUENCE</scope>
</reference>
<dbReference type="Pfam" id="PF04142">
    <property type="entry name" value="Nuc_sug_transp"/>
    <property type="match status" value="1"/>
</dbReference>
<sequence>MSINHGSDVSFRRSEFLQDLQPVLSYSIFLSRAKGVKLKKSLALLCSIFLFFFRFRMSWNKFYVTQASLMVLSSTANTLSTKWADHLHAESSDGQVRSFSHPFVQACSSFFGEFLCLLLYKASHSCRHLQAKKKIGEEEENVVNFNPLIFIIPAVCDMVGTSLMYIGLNLTYASSYQMLRGAVIVFVALLSVAFLGREVSKKEWLGIFFTIIGLTTVGLSNHFLKSSSMVDLDSNSIITGDLLIVLATMIRAIEMVYEEKFCVSKDIPPLQAVGWEGAFGFMILSTLMFPMSYVKVGPPFSNNAQSVLEDFPDAIVQMRNNKLIVLALAGAVVSTSLSNYAGVYIMKHLTSTTRMVLETIPTLFVWLSSICLGWQTFHPLQILGFALVVLGMCLYNNITSGFCQFRCS</sequence>
<feature type="transmembrane region" description="Helical" evidence="7">
    <location>
        <begin position="42"/>
        <end position="59"/>
    </location>
</feature>
<evidence type="ECO:0000256" key="7">
    <source>
        <dbReference type="SAM" id="Phobius"/>
    </source>
</evidence>
<accession>A0A9P0EYL8</accession>
<feature type="transmembrane region" description="Helical" evidence="7">
    <location>
        <begin position="143"/>
        <end position="166"/>
    </location>
</feature>
<dbReference type="AlphaFoldDB" id="A0A9P0EYL8"/>
<evidence type="ECO:0000256" key="3">
    <source>
        <dbReference type="ARBA" id="ARBA00022597"/>
    </source>
</evidence>
<dbReference type="GO" id="GO:0015165">
    <property type="term" value="F:pyrimidine nucleotide-sugar transmembrane transporter activity"/>
    <property type="evidence" value="ECO:0007669"/>
    <property type="project" value="InterPro"/>
</dbReference>
<feature type="transmembrane region" description="Helical" evidence="7">
    <location>
        <begin position="273"/>
        <end position="293"/>
    </location>
</feature>
<proteinExistence type="inferred from homology"/>
<keyword evidence="9" id="KW-1185">Reference proteome</keyword>
<evidence type="ECO:0000313" key="8">
    <source>
        <dbReference type="EMBL" id="CAH0380805.1"/>
    </source>
</evidence>
<evidence type="ECO:0008006" key="10">
    <source>
        <dbReference type="Google" id="ProtNLM"/>
    </source>
</evidence>
<dbReference type="InterPro" id="IPR007271">
    <property type="entry name" value="Nuc_sug_transpt"/>
</dbReference>
<evidence type="ECO:0000256" key="6">
    <source>
        <dbReference type="ARBA" id="ARBA00023136"/>
    </source>
</evidence>
<dbReference type="PANTHER" id="PTHR13146">
    <property type="match status" value="1"/>
</dbReference>
<name>A0A9P0EYL8_BEMTA</name>
<gene>
    <name evidence="8" type="ORF">BEMITA_LOCUS519</name>
</gene>
<evidence type="ECO:0000256" key="5">
    <source>
        <dbReference type="ARBA" id="ARBA00022989"/>
    </source>
</evidence>
<dbReference type="GO" id="GO:0000139">
    <property type="term" value="C:Golgi membrane"/>
    <property type="evidence" value="ECO:0007669"/>
    <property type="project" value="InterPro"/>
</dbReference>
<dbReference type="Gene3D" id="1.10.3730.20">
    <property type="match status" value="1"/>
</dbReference>
<keyword evidence="4 7" id="KW-0812">Transmembrane</keyword>
<feature type="transmembrane region" description="Helical" evidence="7">
    <location>
        <begin position="323"/>
        <end position="343"/>
    </location>
</feature>
<feature type="transmembrane region" description="Helical" evidence="7">
    <location>
        <begin position="381"/>
        <end position="398"/>
    </location>
</feature>
<organism evidence="8 9">
    <name type="scientific">Bemisia tabaci</name>
    <name type="common">Sweetpotato whitefly</name>
    <name type="synonym">Aleurodes tabaci</name>
    <dbReference type="NCBI Taxonomy" id="7038"/>
    <lineage>
        <taxon>Eukaryota</taxon>
        <taxon>Metazoa</taxon>
        <taxon>Ecdysozoa</taxon>
        <taxon>Arthropoda</taxon>
        <taxon>Hexapoda</taxon>
        <taxon>Insecta</taxon>
        <taxon>Pterygota</taxon>
        <taxon>Neoptera</taxon>
        <taxon>Paraneoptera</taxon>
        <taxon>Hemiptera</taxon>
        <taxon>Sternorrhyncha</taxon>
        <taxon>Aleyrodoidea</taxon>
        <taxon>Aleyrodidae</taxon>
        <taxon>Aleyrodinae</taxon>
        <taxon>Bemisia</taxon>
    </lineage>
</organism>
<evidence type="ECO:0000256" key="2">
    <source>
        <dbReference type="ARBA" id="ARBA00009976"/>
    </source>
</evidence>
<dbReference type="EMBL" id="OU963862">
    <property type="protein sequence ID" value="CAH0380805.1"/>
    <property type="molecule type" value="Genomic_DNA"/>
</dbReference>
<keyword evidence="3" id="KW-0813">Transport</keyword>
<keyword evidence="6 7" id="KW-0472">Membrane</keyword>
<evidence type="ECO:0000256" key="4">
    <source>
        <dbReference type="ARBA" id="ARBA00022692"/>
    </source>
</evidence>
<comment type="subcellular location">
    <subcellularLocation>
        <location evidence="1">Membrane</location>
        <topology evidence="1">Multi-pass membrane protein</topology>
    </subcellularLocation>
</comment>